<accession>A0A1C3Z957</accession>
<dbReference type="Proteomes" id="UP000242818">
    <property type="component" value="Unassembled WGS sequence"/>
</dbReference>
<evidence type="ECO:0000313" key="2">
    <source>
        <dbReference type="EMBL" id="SCB78856.1"/>
    </source>
</evidence>
<feature type="signal peptide" evidence="1">
    <location>
        <begin position="1"/>
        <end position="19"/>
    </location>
</feature>
<reference evidence="2 3" key="1">
    <citation type="submission" date="2016-08" db="EMBL/GenBank/DDBJ databases">
        <authorList>
            <person name="Seilhamer J.J."/>
        </authorList>
    </citation>
    <scope>NUCLEOTIDE SEQUENCE [LARGE SCALE GENOMIC DNA]</scope>
    <source>
        <strain evidence="2 3">A37T2</strain>
    </source>
</reference>
<gene>
    <name evidence="2" type="ORF">GA0116948_101291</name>
</gene>
<evidence type="ECO:0008006" key="4">
    <source>
        <dbReference type="Google" id="ProtNLM"/>
    </source>
</evidence>
<evidence type="ECO:0000256" key="1">
    <source>
        <dbReference type="SAM" id="SignalP"/>
    </source>
</evidence>
<organism evidence="2 3">
    <name type="scientific">Chitinophaga costaii</name>
    <dbReference type="NCBI Taxonomy" id="1335309"/>
    <lineage>
        <taxon>Bacteria</taxon>
        <taxon>Pseudomonadati</taxon>
        <taxon>Bacteroidota</taxon>
        <taxon>Chitinophagia</taxon>
        <taxon>Chitinophagales</taxon>
        <taxon>Chitinophagaceae</taxon>
        <taxon>Chitinophaga</taxon>
    </lineage>
</organism>
<dbReference type="OrthoDB" id="655382at2"/>
<feature type="chain" id="PRO_5008687971" description="DKNYY family protein" evidence="1">
    <location>
        <begin position="20"/>
        <end position="227"/>
    </location>
</feature>
<dbReference type="RefSeq" id="WP_089708276.1">
    <property type="nucleotide sequence ID" value="NZ_FMAR01000001.1"/>
</dbReference>
<dbReference type="STRING" id="1335309.GA0116948_101291"/>
<dbReference type="EMBL" id="FMAR01000001">
    <property type="protein sequence ID" value="SCB78856.1"/>
    <property type="molecule type" value="Genomic_DNA"/>
</dbReference>
<evidence type="ECO:0000313" key="3">
    <source>
        <dbReference type="Proteomes" id="UP000242818"/>
    </source>
</evidence>
<sequence length="227" mass="26128">MVKSLFLCIVVACNLSALAQSSPPPPDNAILNGVEYTDYYEHMYDAKHPFYMNNAFTWGEVTYFGRHYDRALLKYDIIKDELITVYADSITPITLYPEQVDSFKIYGQKFVRMTNGSGLPPGYYAHIYGNEKFEVFAHYTKSMLQQQYVNGGLYDLVSDHDYYYLKIAGDHVFHSFKGLKGLGDLLNAPRKQTKLFQRNNPYTDSENNRDATASSSRLRDYCTFLSK</sequence>
<proteinExistence type="predicted"/>
<protein>
    <recommendedName>
        <fullName evidence="4">DKNYY family protein</fullName>
    </recommendedName>
</protein>
<dbReference type="AlphaFoldDB" id="A0A1C3Z957"/>
<keyword evidence="3" id="KW-1185">Reference proteome</keyword>
<name>A0A1C3Z957_9BACT</name>
<keyword evidence="1" id="KW-0732">Signal</keyword>